<evidence type="ECO:0000256" key="1">
    <source>
        <dbReference type="SAM" id="MobiDB-lite"/>
    </source>
</evidence>
<dbReference type="InterPro" id="IPR050410">
    <property type="entry name" value="CCR4/nocturin_mRNA_transcr"/>
</dbReference>
<dbReference type="SUPFAM" id="SSF56219">
    <property type="entry name" value="DNase I-like"/>
    <property type="match status" value="1"/>
</dbReference>
<feature type="region of interest" description="Disordered" evidence="1">
    <location>
        <begin position="204"/>
        <end position="226"/>
    </location>
</feature>
<dbReference type="InterPro" id="IPR005135">
    <property type="entry name" value="Endo/exonuclease/phosphatase"/>
</dbReference>
<evidence type="ECO:0000313" key="4">
    <source>
        <dbReference type="Proteomes" id="UP000835052"/>
    </source>
</evidence>
<organism evidence="3 4">
    <name type="scientific">Caenorhabditis auriculariae</name>
    <dbReference type="NCBI Taxonomy" id="2777116"/>
    <lineage>
        <taxon>Eukaryota</taxon>
        <taxon>Metazoa</taxon>
        <taxon>Ecdysozoa</taxon>
        <taxon>Nematoda</taxon>
        <taxon>Chromadorea</taxon>
        <taxon>Rhabditida</taxon>
        <taxon>Rhabditina</taxon>
        <taxon>Rhabditomorpha</taxon>
        <taxon>Rhabditoidea</taxon>
        <taxon>Rhabditidae</taxon>
        <taxon>Peloderinae</taxon>
        <taxon>Caenorhabditis</taxon>
    </lineage>
</organism>
<evidence type="ECO:0000313" key="3">
    <source>
        <dbReference type="EMBL" id="CAD6190381.1"/>
    </source>
</evidence>
<dbReference type="InterPro" id="IPR036691">
    <property type="entry name" value="Endo/exonu/phosph_ase_sf"/>
</dbReference>
<feature type="domain" description="Endonuclease/exonuclease/phosphatase" evidence="2">
    <location>
        <begin position="353"/>
        <end position="599"/>
    </location>
</feature>
<proteinExistence type="predicted"/>
<keyword evidence="4" id="KW-1185">Reference proteome</keyword>
<dbReference type="OrthoDB" id="412787at2759"/>
<protein>
    <recommendedName>
        <fullName evidence="2">Endonuclease/exonuclease/phosphatase domain-containing protein</fullName>
    </recommendedName>
</protein>
<comment type="caution">
    <text evidence="3">The sequence shown here is derived from an EMBL/GenBank/DDBJ whole genome shotgun (WGS) entry which is preliminary data.</text>
</comment>
<name>A0A8S1H4N7_9PELO</name>
<gene>
    <name evidence="3" type="ORF">CAUJ_LOCUS6300</name>
</gene>
<dbReference type="PANTHER" id="PTHR12121:SF37">
    <property type="entry name" value="2',5'-PHOSPHODIESTERASE 12"/>
    <property type="match status" value="1"/>
</dbReference>
<reference evidence="3" key="1">
    <citation type="submission" date="2020-10" db="EMBL/GenBank/DDBJ databases">
        <authorList>
            <person name="Kikuchi T."/>
        </authorList>
    </citation>
    <scope>NUCLEOTIDE SEQUENCE</scope>
    <source>
        <strain evidence="3">NKZ352</strain>
    </source>
</reference>
<dbReference type="AlphaFoldDB" id="A0A8S1H4N7"/>
<evidence type="ECO:0000259" key="2">
    <source>
        <dbReference type="Pfam" id="PF03372"/>
    </source>
</evidence>
<dbReference type="GO" id="GO:0000175">
    <property type="term" value="F:3'-5'-RNA exonuclease activity"/>
    <property type="evidence" value="ECO:0007669"/>
    <property type="project" value="TreeGrafter"/>
</dbReference>
<dbReference type="Pfam" id="PF03372">
    <property type="entry name" value="Exo_endo_phos"/>
    <property type="match status" value="1"/>
</dbReference>
<feature type="compositionally biased region" description="Basic and acidic residues" evidence="1">
    <location>
        <begin position="207"/>
        <end position="217"/>
    </location>
</feature>
<sequence>MLSRFLEFLGIAVKKPHVIEKTSWTDILGERSKGTVEHKRAKFQVEPGVKILFEFKYEDHNYQLLSKRKLDDSLGDSFEKIADKMLKIVAHTYGLNNQTRSKEYLELMQRMTFRLPEDSKHLAESLVGPALLEKPYDLKEIIVNGTSYRIIRYPTFVSSFSSELQPIVGAPLISCIDFAENSHVTPNIPKIHWFVSESVFEEDDLPPETKTKRDGKSPKGQVKKPNGLEVKMIDETERTFSINGFSYRSAGPIFFPTAEDLNRKVALVADMGPDAPIAVAKQEEIVLEGPNELVTDNQAQWIRENPLEENCARLMSYNMLAASYLNLELEQNKLFYPFCEKQYQTLYYRYPLLLKQLKDLRSSIVFLQEVDQKMQLRYARVLYQEMGYGFEFVKKRLAVNEGAAIAYDLQLFELVSSQAFGVAELTTEYPENEDIKRILEASPENTQKIMLSRPTILQVLLLRCRKNGKLYLCGNTHLHHAPQDEQVKAFQGIVTTRKLLSLKKEIMAANPETDVKLLFGGDFNSVPTGPVYHLLTIGKLDKTYNFWKNDDKLVPEDLQLNETLDCLTGTPEFTNYTGPEGGEGFNGLLDYIWGQGVALEKNDV</sequence>
<dbReference type="Gene3D" id="3.60.10.10">
    <property type="entry name" value="Endonuclease/exonuclease/phosphatase"/>
    <property type="match status" value="1"/>
</dbReference>
<dbReference type="Proteomes" id="UP000835052">
    <property type="component" value="Unassembled WGS sequence"/>
</dbReference>
<accession>A0A8S1H4N7</accession>
<dbReference type="PANTHER" id="PTHR12121">
    <property type="entry name" value="CARBON CATABOLITE REPRESSOR PROTEIN 4"/>
    <property type="match status" value="1"/>
</dbReference>
<dbReference type="GO" id="GO:0000288">
    <property type="term" value="P:nuclear-transcribed mRNA catabolic process, deadenylation-dependent decay"/>
    <property type="evidence" value="ECO:0007669"/>
    <property type="project" value="TreeGrafter"/>
</dbReference>
<dbReference type="EMBL" id="CAJGYM010000015">
    <property type="protein sequence ID" value="CAD6190381.1"/>
    <property type="molecule type" value="Genomic_DNA"/>
</dbReference>
<dbReference type="GO" id="GO:0005739">
    <property type="term" value="C:mitochondrion"/>
    <property type="evidence" value="ECO:0007669"/>
    <property type="project" value="TreeGrafter"/>
</dbReference>